<dbReference type="Proteomes" id="UP000030693">
    <property type="component" value="Unassembled WGS sequence"/>
</dbReference>
<sequence length="315" mass="34016">MLPRQALSLLSRAPIAPRAAPLAAGRLRPIASRWLSSASSSATQPEKGALFSLDDYAKESSDRYKSKYAELLAKAPPKKEDPAKAAAASATPPPPKIFNRKLTDILDLDALKSLSASEIAALWAEHLAKPVEVTATPDDGDFFAPPATPTKELVQARMGGGLDPATYERLMKNASRYPHFLIPLFRKEGIELFFAQAQYNRMALTTLLEYRTRGSEAQPALVAEVFGDLINWTGGEANATPSGLGLYRVDFEPKRITLGAAQSLFASVLKAFGTPEGEQVLRRFCEAPQDFNIDEIIGKDGLFPNDIGTGGPSAE</sequence>
<dbReference type="OrthoDB" id="16535at2759"/>
<dbReference type="STRING" id="691883.A0A058ZDZ9"/>
<organism evidence="6">
    <name type="scientific">Fonticula alba</name>
    <name type="common">Slime mold</name>
    <dbReference type="NCBI Taxonomy" id="691883"/>
    <lineage>
        <taxon>Eukaryota</taxon>
        <taxon>Rotosphaerida</taxon>
        <taxon>Fonticulaceae</taxon>
        <taxon>Fonticula</taxon>
    </lineage>
</organism>
<evidence type="ECO:0000256" key="3">
    <source>
        <dbReference type="ARBA" id="ARBA00022946"/>
    </source>
</evidence>
<comment type="subcellular location">
    <subcellularLocation>
        <location evidence="1">Mitochondrion</location>
    </subcellularLocation>
</comment>
<dbReference type="RefSeq" id="XP_009492326.1">
    <property type="nucleotide sequence ID" value="XM_009494051.1"/>
</dbReference>
<comment type="similarity">
    <text evidence="2">Belongs to the ATP11 family.</text>
</comment>
<name>A0A058ZDZ9_FONAL</name>
<dbReference type="AlphaFoldDB" id="A0A058ZDZ9"/>
<dbReference type="PANTHER" id="PTHR13126">
    <property type="entry name" value="CHAPERONE ATP11"/>
    <property type="match status" value="1"/>
</dbReference>
<evidence type="ECO:0000256" key="2">
    <source>
        <dbReference type="ARBA" id="ARBA00009116"/>
    </source>
</evidence>
<keyword evidence="3" id="KW-0809">Transit peptide</keyword>
<protein>
    <submittedName>
        <fullName evidence="6">Uncharacterized protein</fullName>
    </submittedName>
</protein>
<feature type="region of interest" description="Disordered" evidence="5">
    <location>
        <begin position="73"/>
        <end position="93"/>
    </location>
</feature>
<dbReference type="EMBL" id="KB932201">
    <property type="protein sequence ID" value="KCV72625.1"/>
    <property type="molecule type" value="Genomic_DNA"/>
</dbReference>
<accession>A0A058ZDZ9</accession>
<evidence type="ECO:0000256" key="5">
    <source>
        <dbReference type="SAM" id="MobiDB-lite"/>
    </source>
</evidence>
<evidence type="ECO:0000256" key="4">
    <source>
        <dbReference type="ARBA" id="ARBA00023128"/>
    </source>
</evidence>
<dbReference type="PANTHER" id="PTHR13126:SF0">
    <property type="entry name" value="ATP SYNTHASE MITOCHONDRIAL F1 COMPLEX ASSEMBLY FACTOR 1"/>
    <property type="match status" value="1"/>
</dbReference>
<dbReference type="GO" id="GO:0005739">
    <property type="term" value="C:mitochondrion"/>
    <property type="evidence" value="ECO:0007669"/>
    <property type="project" value="UniProtKB-SubCell"/>
</dbReference>
<keyword evidence="7" id="KW-1185">Reference proteome</keyword>
<dbReference type="InterPro" id="IPR010591">
    <property type="entry name" value="ATP11"/>
</dbReference>
<evidence type="ECO:0000256" key="1">
    <source>
        <dbReference type="ARBA" id="ARBA00004173"/>
    </source>
</evidence>
<dbReference type="eggNOG" id="KOG3281">
    <property type="taxonomic scope" value="Eukaryota"/>
</dbReference>
<proteinExistence type="inferred from homology"/>
<gene>
    <name evidence="6" type="ORF">H696_00209</name>
</gene>
<evidence type="ECO:0000313" key="6">
    <source>
        <dbReference type="EMBL" id="KCV72625.1"/>
    </source>
</evidence>
<keyword evidence="4" id="KW-0496">Mitochondrion</keyword>
<dbReference type="GeneID" id="20524934"/>
<dbReference type="Pfam" id="PF06644">
    <property type="entry name" value="ATP11"/>
    <property type="match status" value="1"/>
</dbReference>
<reference evidence="6" key="1">
    <citation type="submission" date="2013-04" db="EMBL/GenBank/DDBJ databases">
        <title>The Genome Sequence of Fonticula alba ATCC 38817.</title>
        <authorList>
            <consortium name="The Broad Institute Genomics Platform"/>
            <person name="Russ C."/>
            <person name="Cuomo C."/>
            <person name="Burger G."/>
            <person name="Gray M.W."/>
            <person name="Holland P.W.H."/>
            <person name="King N."/>
            <person name="Lang F.B.F."/>
            <person name="Roger A.J."/>
            <person name="Ruiz-Trillo I."/>
            <person name="Brown M."/>
            <person name="Walker B."/>
            <person name="Young S."/>
            <person name="Zeng Q."/>
            <person name="Gargeya S."/>
            <person name="Fitzgerald M."/>
            <person name="Haas B."/>
            <person name="Abouelleil A."/>
            <person name="Allen A.W."/>
            <person name="Alvarado L."/>
            <person name="Arachchi H.M."/>
            <person name="Berlin A.M."/>
            <person name="Chapman S.B."/>
            <person name="Gainer-Dewar J."/>
            <person name="Goldberg J."/>
            <person name="Griggs A."/>
            <person name="Gujja S."/>
            <person name="Hansen M."/>
            <person name="Howarth C."/>
            <person name="Imamovic A."/>
            <person name="Ireland A."/>
            <person name="Larimer J."/>
            <person name="McCowan C."/>
            <person name="Murphy C."/>
            <person name="Pearson M."/>
            <person name="Poon T.W."/>
            <person name="Priest M."/>
            <person name="Roberts A."/>
            <person name="Saif S."/>
            <person name="Shea T."/>
            <person name="Sisk P."/>
            <person name="Sykes S."/>
            <person name="Wortman J."/>
            <person name="Nusbaum C."/>
            <person name="Birren B."/>
        </authorList>
    </citation>
    <scope>NUCLEOTIDE SEQUENCE [LARGE SCALE GENOMIC DNA]</scope>
    <source>
        <strain evidence="6">ATCC 38817</strain>
    </source>
</reference>
<dbReference type="GO" id="GO:0033615">
    <property type="term" value="P:mitochondrial proton-transporting ATP synthase complex assembly"/>
    <property type="evidence" value="ECO:0007669"/>
    <property type="project" value="TreeGrafter"/>
</dbReference>
<evidence type="ECO:0000313" key="7">
    <source>
        <dbReference type="Proteomes" id="UP000030693"/>
    </source>
</evidence>